<evidence type="ECO:0000313" key="2">
    <source>
        <dbReference type="EMBL" id="ADW71596.1"/>
    </source>
</evidence>
<evidence type="ECO:0000313" key="3">
    <source>
        <dbReference type="Proteomes" id="UP000000343"/>
    </source>
</evidence>
<dbReference type="HOGENOM" id="CLU_692162_0_0_0"/>
<name>E8X812_GRATM</name>
<organism evidence="3">
    <name type="scientific">Granulicella tundricola (strain ATCC BAA-1859 / DSM 23138 / MP5ACTX9)</name>
    <dbReference type="NCBI Taxonomy" id="1198114"/>
    <lineage>
        <taxon>Bacteria</taxon>
        <taxon>Pseudomonadati</taxon>
        <taxon>Acidobacteriota</taxon>
        <taxon>Terriglobia</taxon>
        <taxon>Terriglobales</taxon>
        <taxon>Acidobacteriaceae</taxon>
        <taxon>Granulicella</taxon>
    </lineage>
</organism>
<gene>
    <name evidence="2" type="ordered locus">AciX9_4666</name>
</gene>
<protein>
    <submittedName>
        <fullName evidence="2">Uncharacterized protein</fullName>
    </submittedName>
</protein>
<evidence type="ECO:0000256" key="1">
    <source>
        <dbReference type="SAM" id="SignalP"/>
    </source>
</evidence>
<feature type="chain" id="PRO_5003234287" evidence="1">
    <location>
        <begin position="25"/>
        <end position="398"/>
    </location>
</feature>
<feature type="signal peptide" evidence="1">
    <location>
        <begin position="1"/>
        <end position="24"/>
    </location>
</feature>
<keyword evidence="3" id="KW-1185">Reference proteome</keyword>
<dbReference type="Proteomes" id="UP000000343">
    <property type="component" value="Plasmid pACIX905"/>
</dbReference>
<dbReference type="KEGG" id="acm:AciX9_4666"/>
<keyword evidence="1" id="KW-0732">Signal</keyword>
<keyword evidence="2" id="KW-0614">Plasmid</keyword>
<sequence length="398" mass="43682">MSVNRKTHLFALAILSSLSFAAYAQTALTQASNDKIDHWLRSGEPRMVAWGAAFAAKCGDRDALPLLASLAENYQSIPPQEYDARGNYIPRTPEQKQRLDSMEVVLDSVIQLHGRVPYEAITSALQDFPAQALTLFAGMPEPERSQRADVLYATRDKADQPYDWHHLAQQQMIHMAAAILALQPPPGFTATLLNETTVVLKVSVTDDEQKREDTFSGGVCGDSFGLKPAQGWPQPYTYVVEQHWNNQGSADGVLVPGEPSITTRRALSNSSCSTLPGFTSVQKLLLAEQEAGFLPEDRRTGTLQYDTLRYPGQASFVASLSSLVDRRKEPFRKLAATLAGKSFLSASEAATAMPMFAVEIDDQRKDQTQALQMPASLGSRTTVGPYKPESGWFLKQGN</sequence>
<dbReference type="RefSeq" id="WP_013573315.1">
    <property type="nucleotide sequence ID" value="NC_015060.1"/>
</dbReference>
<geneLocation type="plasmid" evidence="2 3">
    <name>pACIX905</name>
</geneLocation>
<reference evidence="3" key="1">
    <citation type="submission" date="2011-01" db="EMBL/GenBank/DDBJ databases">
        <title>Complete sequence of plasmid5 of Acidobacterium sp. MP5ACTX9.</title>
        <authorList>
            <consortium name="US DOE Joint Genome Institute"/>
            <person name="Lucas S."/>
            <person name="Copeland A."/>
            <person name="Lapidus A."/>
            <person name="Cheng J.-F."/>
            <person name="Goodwin L."/>
            <person name="Pitluck S."/>
            <person name="Teshima H."/>
            <person name="Detter J.C."/>
            <person name="Han C."/>
            <person name="Tapia R."/>
            <person name="Land M."/>
            <person name="Hauser L."/>
            <person name="Kyrpides N."/>
            <person name="Ivanova N."/>
            <person name="Ovchinnikova G."/>
            <person name="Pagani I."/>
            <person name="Rawat S.R."/>
            <person name="Mannisto M."/>
            <person name="Haggblom M.M."/>
            <person name="Woyke T."/>
        </authorList>
    </citation>
    <scope>NUCLEOTIDE SEQUENCE [LARGE SCALE GENOMIC DNA]</scope>
    <source>
        <strain evidence="3">MP5ACTX9</strain>
        <plasmid evidence="3">Plasmid pACIX905</plasmid>
    </source>
</reference>
<dbReference type="EMBL" id="CP002485">
    <property type="protein sequence ID" value="ADW71596.1"/>
    <property type="molecule type" value="Genomic_DNA"/>
</dbReference>
<accession>E8X812</accession>
<proteinExistence type="predicted"/>
<dbReference type="AlphaFoldDB" id="E8X812"/>
<dbReference type="OrthoDB" id="9936083at2"/>